<dbReference type="CDD" id="cd01949">
    <property type="entry name" value="GGDEF"/>
    <property type="match status" value="1"/>
</dbReference>
<dbReference type="Gene3D" id="3.30.70.270">
    <property type="match status" value="1"/>
</dbReference>
<dbReference type="EC" id="2.7.7.65" evidence="2"/>
<dbReference type="SMART" id="SM01079">
    <property type="entry name" value="CHASE"/>
    <property type="match status" value="1"/>
</dbReference>
<organism evidence="11 12">
    <name type="scientific">Nitrosomonas marina</name>
    <dbReference type="NCBI Taxonomy" id="917"/>
    <lineage>
        <taxon>Bacteria</taxon>
        <taxon>Pseudomonadati</taxon>
        <taxon>Pseudomonadota</taxon>
        <taxon>Betaproteobacteria</taxon>
        <taxon>Nitrosomonadales</taxon>
        <taxon>Nitrosomonadaceae</taxon>
        <taxon>Nitrosomonas</taxon>
    </lineage>
</organism>
<dbReference type="RefSeq" id="WP_090660179.1">
    <property type="nucleotide sequence ID" value="NZ_FOIA01000027.1"/>
</dbReference>
<dbReference type="InterPro" id="IPR043128">
    <property type="entry name" value="Rev_trsase/Diguanyl_cyclase"/>
</dbReference>
<dbReference type="NCBIfam" id="TIGR00254">
    <property type="entry name" value="GGDEF"/>
    <property type="match status" value="1"/>
</dbReference>
<keyword evidence="12" id="KW-1185">Reference proteome</keyword>
<evidence type="ECO:0000256" key="7">
    <source>
        <dbReference type="SAM" id="Coils"/>
    </source>
</evidence>
<evidence type="ECO:0000256" key="2">
    <source>
        <dbReference type="ARBA" id="ARBA00012528"/>
    </source>
</evidence>
<evidence type="ECO:0000256" key="6">
    <source>
        <dbReference type="ARBA" id="ARBA00034247"/>
    </source>
</evidence>
<dbReference type="PANTHER" id="PTHR45138:SF9">
    <property type="entry name" value="DIGUANYLATE CYCLASE DGCM-RELATED"/>
    <property type="match status" value="1"/>
</dbReference>
<comment type="subcellular location">
    <subcellularLocation>
        <location evidence="1">Membrane</location>
    </subcellularLocation>
</comment>
<dbReference type="InterPro" id="IPR050469">
    <property type="entry name" value="Diguanylate_Cyclase"/>
</dbReference>
<proteinExistence type="predicted"/>
<feature type="coiled-coil region" evidence="7">
    <location>
        <begin position="354"/>
        <end position="381"/>
    </location>
</feature>
<evidence type="ECO:0000256" key="5">
    <source>
        <dbReference type="ARBA" id="ARBA00023136"/>
    </source>
</evidence>
<dbReference type="PROSITE" id="PS50887">
    <property type="entry name" value="GGDEF"/>
    <property type="match status" value="1"/>
</dbReference>
<accession>A0A1I0EG41</accession>
<dbReference type="Proteomes" id="UP000199345">
    <property type="component" value="Unassembled WGS sequence"/>
</dbReference>
<dbReference type="FunFam" id="3.30.70.270:FF:000001">
    <property type="entry name" value="Diguanylate cyclase domain protein"/>
    <property type="match status" value="1"/>
</dbReference>
<evidence type="ECO:0000259" key="9">
    <source>
        <dbReference type="PROSITE" id="PS50839"/>
    </source>
</evidence>
<evidence type="ECO:0000256" key="4">
    <source>
        <dbReference type="ARBA" id="ARBA00022989"/>
    </source>
</evidence>
<dbReference type="InterPro" id="IPR006189">
    <property type="entry name" value="CHASE_dom"/>
</dbReference>
<evidence type="ECO:0000259" key="10">
    <source>
        <dbReference type="PROSITE" id="PS50887"/>
    </source>
</evidence>
<dbReference type="GO" id="GO:0007165">
    <property type="term" value="P:signal transduction"/>
    <property type="evidence" value="ECO:0007669"/>
    <property type="project" value="UniProtKB-ARBA"/>
</dbReference>
<dbReference type="GO" id="GO:0005886">
    <property type="term" value="C:plasma membrane"/>
    <property type="evidence" value="ECO:0007669"/>
    <property type="project" value="TreeGrafter"/>
</dbReference>
<evidence type="ECO:0000256" key="3">
    <source>
        <dbReference type="ARBA" id="ARBA00022692"/>
    </source>
</evidence>
<dbReference type="SMART" id="SM00267">
    <property type="entry name" value="GGDEF"/>
    <property type="match status" value="1"/>
</dbReference>
<evidence type="ECO:0000256" key="8">
    <source>
        <dbReference type="SAM" id="Phobius"/>
    </source>
</evidence>
<gene>
    <name evidence="11" type="ORF">SAMN05216326_12717</name>
</gene>
<name>A0A1I0EG41_9PROT</name>
<keyword evidence="7" id="KW-0175">Coiled coil</keyword>
<dbReference type="SUPFAM" id="SSF55073">
    <property type="entry name" value="Nucleotide cyclase"/>
    <property type="match status" value="1"/>
</dbReference>
<dbReference type="GO" id="GO:0052621">
    <property type="term" value="F:diguanylate cyclase activity"/>
    <property type="evidence" value="ECO:0007669"/>
    <property type="project" value="UniProtKB-EC"/>
</dbReference>
<dbReference type="InterPro" id="IPR029787">
    <property type="entry name" value="Nucleotide_cyclase"/>
</dbReference>
<evidence type="ECO:0000313" key="11">
    <source>
        <dbReference type="EMBL" id="SET44087.1"/>
    </source>
</evidence>
<dbReference type="InterPro" id="IPR042240">
    <property type="entry name" value="CHASE_sf"/>
</dbReference>
<keyword evidence="4 8" id="KW-1133">Transmembrane helix</keyword>
<evidence type="ECO:0000256" key="1">
    <source>
        <dbReference type="ARBA" id="ARBA00004370"/>
    </source>
</evidence>
<keyword evidence="5 8" id="KW-0472">Membrane</keyword>
<reference evidence="12" key="1">
    <citation type="submission" date="2016-10" db="EMBL/GenBank/DDBJ databases">
        <authorList>
            <person name="Varghese N."/>
            <person name="Submissions S."/>
        </authorList>
    </citation>
    <scope>NUCLEOTIDE SEQUENCE [LARGE SCALE GENOMIC DNA]</scope>
    <source>
        <strain evidence="12">Nm71</strain>
    </source>
</reference>
<keyword evidence="3 8" id="KW-0812">Transmembrane</keyword>
<dbReference type="GO" id="GO:0043709">
    <property type="term" value="P:cell adhesion involved in single-species biofilm formation"/>
    <property type="evidence" value="ECO:0007669"/>
    <property type="project" value="TreeGrafter"/>
</dbReference>
<dbReference type="PANTHER" id="PTHR45138">
    <property type="entry name" value="REGULATORY COMPONENTS OF SENSORY TRANSDUCTION SYSTEM"/>
    <property type="match status" value="1"/>
</dbReference>
<dbReference type="Pfam" id="PF03924">
    <property type="entry name" value="CHASE"/>
    <property type="match status" value="1"/>
</dbReference>
<sequence length="545" mass="61141">MDKIRFFKQYILSGSVFITGIIVSVVIHTLVLENKSNQSDIAFKALASNCASAIVEGFSHTLFAIESVGALYGSSQNISFSQFDAFVTPLLERFPTITALSWVPLVKHNEREDFERTARQLFPGFRITESDEQNEIVNSTTRQIYFPVYFIRPYEGNEAAQGFDLYSNPVRRAAIDHASDSTKTTSTARLRLVQENGDQHSVLIIHPVFHHSISAKDQRKLMGVASAVYRIGDGVEKALSHVHSDGLNIWLFDRSSEPDKQFLYLHTPEDQETKKEEMETMLADNTRKYVHEFKLGERNFELILTPASDYFTLDEGYDIWLPLILGLGFTSLLAAYLSLIRRRSQELAAGQQVLEQQINERVNAEKKLREANQSLEELSRKDHVMGLANRRYFDEHLQNEWLRATRDGTSLSLLIGDVDFFKAYNDTYGHVAGDKCLQIIAKILSDVVDRPGDLAARYGGEEIAVILPSTSEAGAYKIAESIRLAIAEMALPHEQSPIAKVVSMSIGCGTALPKQGSSMENFIRAVDDALYCAKQKGRNQTVVAE</sequence>
<evidence type="ECO:0000313" key="12">
    <source>
        <dbReference type="Proteomes" id="UP000199345"/>
    </source>
</evidence>
<protein>
    <recommendedName>
        <fullName evidence="2">diguanylate cyclase</fullName>
        <ecNumber evidence="2">2.7.7.65</ecNumber>
    </recommendedName>
</protein>
<dbReference type="PROSITE" id="PS50839">
    <property type="entry name" value="CHASE"/>
    <property type="match status" value="1"/>
</dbReference>
<dbReference type="EMBL" id="FOIA01000027">
    <property type="protein sequence ID" value="SET44087.1"/>
    <property type="molecule type" value="Genomic_DNA"/>
</dbReference>
<feature type="domain" description="CHASE" evidence="9">
    <location>
        <begin position="74"/>
        <end position="292"/>
    </location>
</feature>
<dbReference type="InterPro" id="IPR000160">
    <property type="entry name" value="GGDEF_dom"/>
</dbReference>
<feature type="domain" description="GGDEF" evidence="10">
    <location>
        <begin position="409"/>
        <end position="545"/>
    </location>
</feature>
<comment type="catalytic activity">
    <reaction evidence="6">
        <text>2 GTP = 3',3'-c-di-GMP + 2 diphosphate</text>
        <dbReference type="Rhea" id="RHEA:24898"/>
        <dbReference type="ChEBI" id="CHEBI:33019"/>
        <dbReference type="ChEBI" id="CHEBI:37565"/>
        <dbReference type="ChEBI" id="CHEBI:58805"/>
        <dbReference type="EC" id="2.7.7.65"/>
    </reaction>
</comment>
<dbReference type="AlphaFoldDB" id="A0A1I0EG41"/>
<dbReference type="Gene3D" id="3.30.450.350">
    <property type="entry name" value="CHASE domain"/>
    <property type="match status" value="1"/>
</dbReference>
<dbReference type="Pfam" id="PF00990">
    <property type="entry name" value="GGDEF"/>
    <property type="match status" value="1"/>
</dbReference>
<feature type="transmembrane region" description="Helical" evidence="8">
    <location>
        <begin position="319"/>
        <end position="339"/>
    </location>
</feature>
<dbReference type="GO" id="GO:1902201">
    <property type="term" value="P:negative regulation of bacterial-type flagellum-dependent cell motility"/>
    <property type="evidence" value="ECO:0007669"/>
    <property type="project" value="TreeGrafter"/>
</dbReference>
<feature type="transmembrane region" description="Helical" evidence="8">
    <location>
        <begin position="12"/>
        <end position="31"/>
    </location>
</feature>
<dbReference type="OrthoDB" id="9813903at2"/>